<organism evidence="2 3">
    <name type="scientific">Pleurodeles waltl</name>
    <name type="common">Iberian ribbed newt</name>
    <dbReference type="NCBI Taxonomy" id="8319"/>
    <lineage>
        <taxon>Eukaryota</taxon>
        <taxon>Metazoa</taxon>
        <taxon>Chordata</taxon>
        <taxon>Craniata</taxon>
        <taxon>Vertebrata</taxon>
        <taxon>Euteleostomi</taxon>
        <taxon>Amphibia</taxon>
        <taxon>Batrachia</taxon>
        <taxon>Caudata</taxon>
        <taxon>Salamandroidea</taxon>
        <taxon>Salamandridae</taxon>
        <taxon>Pleurodelinae</taxon>
        <taxon>Pleurodeles</taxon>
    </lineage>
</organism>
<name>A0AAV7MK88_PLEWA</name>
<dbReference type="AlphaFoldDB" id="A0AAV7MK88"/>
<sequence>MWCSALGCHHQPLHGVLGFGARLCGATTSCLMVCSAFGCHHQMLHGQLSFGVPSPATSWAARLWGAITSCFMGCQALVLGCGVPSQAASRGA</sequence>
<dbReference type="EMBL" id="JANPWB010000013">
    <property type="protein sequence ID" value="KAJ1102797.1"/>
    <property type="molecule type" value="Genomic_DNA"/>
</dbReference>
<proteinExistence type="predicted"/>
<comment type="caution">
    <text evidence="2">The sequence shown here is derived from an EMBL/GenBank/DDBJ whole genome shotgun (WGS) entry which is preliminary data.</text>
</comment>
<keyword evidence="3" id="KW-1185">Reference proteome</keyword>
<evidence type="ECO:0000313" key="2">
    <source>
        <dbReference type="EMBL" id="KAJ1102797.1"/>
    </source>
</evidence>
<keyword evidence="1" id="KW-0732">Signal</keyword>
<evidence type="ECO:0000313" key="3">
    <source>
        <dbReference type="Proteomes" id="UP001066276"/>
    </source>
</evidence>
<reference evidence="2" key="1">
    <citation type="journal article" date="2022" name="bioRxiv">
        <title>Sequencing and chromosome-scale assembly of the giantPleurodeles waltlgenome.</title>
        <authorList>
            <person name="Brown T."/>
            <person name="Elewa A."/>
            <person name="Iarovenko S."/>
            <person name="Subramanian E."/>
            <person name="Araus A.J."/>
            <person name="Petzold A."/>
            <person name="Susuki M."/>
            <person name="Suzuki K.-i.T."/>
            <person name="Hayashi T."/>
            <person name="Toyoda A."/>
            <person name="Oliveira C."/>
            <person name="Osipova E."/>
            <person name="Leigh N.D."/>
            <person name="Simon A."/>
            <person name="Yun M.H."/>
        </authorList>
    </citation>
    <scope>NUCLEOTIDE SEQUENCE</scope>
    <source>
        <strain evidence="2">20211129_DDA</strain>
        <tissue evidence="2">Liver</tissue>
    </source>
</reference>
<gene>
    <name evidence="2" type="ORF">NDU88_000239</name>
</gene>
<feature type="signal peptide" evidence="1">
    <location>
        <begin position="1"/>
        <end position="18"/>
    </location>
</feature>
<protein>
    <submittedName>
        <fullName evidence="2">Uncharacterized protein</fullName>
    </submittedName>
</protein>
<feature type="chain" id="PRO_5043832325" evidence="1">
    <location>
        <begin position="19"/>
        <end position="92"/>
    </location>
</feature>
<dbReference type="Proteomes" id="UP001066276">
    <property type="component" value="Chromosome 9"/>
</dbReference>
<accession>A0AAV7MK88</accession>
<evidence type="ECO:0000256" key="1">
    <source>
        <dbReference type="SAM" id="SignalP"/>
    </source>
</evidence>